<keyword evidence="8 9" id="KW-0807">Transducer</keyword>
<evidence type="ECO:0000256" key="5">
    <source>
        <dbReference type="ARBA" id="ARBA00023040"/>
    </source>
</evidence>
<dbReference type="GO" id="GO:0004930">
    <property type="term" value="F:G protein-coupled receptor activity"/>
    <property type="evidence" value="ECO:0007669"/>
    <property type="project" value="UniProtKB-KW"/>
</dbReference>
<proteinExistence type="inferred from homology"/>
<dbReference type="OrthoDB" id="5981898at2759"/>
<dbReference type="PRINTS" id="PR00237">
    <property type="entry name" value="GPCRRHODOPSN"/>
</dbReference>
<keyword evidence="7 9" id="KW-0675">Receptor</keyword>
<comment type="caution">
    <text evidence="12">The sequence shown here is derived from an EMBL/GenBank/DDBJ whole genome shotgun (WGS) entry which is preliminary data.</text>
</comment>
<dbReference type="PANTHER" id="PTHR24249:SF372">
    <property type="entry name" value="G-PROTEIN COUPLED RECEPTORS FAMILY 1 PROFILE DOMAIN-CONTAINING PROTEIN"/>
    <property type="match status" value="1"/>
</dbReference>
<dbReference type="GO" id="GO:0005886">
    <property type="term" value="C:plasma membrane"/>
    <property type="evidence" value="ECO:0007669"/>
    <property type="project" value="UniProtKB-SubCell"/>
</dbReference>
<evidence type="ECO:0000256" key="4">
    <source>
        <dbReference type="ARBA" id="ARBA00022989"/>
    </source>
</evidence>
<dbReference type="CDD" id="cd00637">
    <property type="entry name" value="7tm_classA_rhodopsin-like"/>
    <property type="match status" value="1"/>
</dbReference>
<feature type="transmembrane region" description="Helical" evidence="10">
    <location>
        <begin position="266"/>
        <end position="286"/>
    </location>
</feature>
<feature type="domain" description="G-protein coupled receptors family 1 profile" evidence="11">
    <location>
        <begin position="43"/>
        <end position="284"/>
    </location>
</feature>
<feature type="transmembrane region" description="Helical" evidence="10">
    <location>
        <begin position="70"/>
        <end position="90"/>
    </location>
</feature>
<name>A0A9W9YB83_9CNID</name>
<evidence type="ECO:0000256" key="2">
    <source>
        <dbReference type="ARBA" id="ARBA00022475"/>
    </source>
</evidence>
<sequence>MGVTFDLCLEVLHKFYAKAEDLDALYLTLCVLHGVLSLTAILGNVLIIFALQKASSIPSTSRRLMQGLALTDLSVGVLGHPLYVAVITGIRQSYDCENIHEILMAFFILTSSLSSISFQMVTLIGVDRFLAITLHLRYNELVTPNRVVIAVAAAWIVTLTAVFTGVFYYFQVGEIILLVFGYGCMLLLSIVYTKVYFVARRHQASINSQAQVANHLSNVTNLARNSNLAIKTLYVFVVFEVCYLPYLITFTVLLASGPSVVLQGTVQFTTSLLMLNSSLNPIVFGWKMKEIRQIVKNEFKTLFRCTES</sequence>
<dbReference type="PROSITE" id="PS00237">
    <property type="entry name" value="G_PROTEIN_RECEP_F1_1"/>
    <property type="match status" value="1"/>
</dbReference>
<dbReference type="EMBL" id="MU827824">
    <property type="protein sequence ID" value="KAJ7321756.1"/>
    <property type="molecule type" value="Genomic_DNA"/>
</dbReference>
<dbReference type="InterPro" id="IPR000276">
    <property type="entry name" value="GPCR_Rhodpsn"/>
</dbReference>
<evidence type="ECO:0000256" key="8">
    <source>
        <dbReference type="ARBA" id="ARBA00023224"/>
    </source>
</evidence>
<dbReference type="Gene3D" id="1.20.1070.10">
    <property type="entry name" value="Rhodopsin 7-helix transmembrane proteins"/>
    <property type="match status" value="1"/>
</dbReference>
<evidence type="ECO:0000256" key="10">
    <source>
        <dbReference type="SAM" id="Phobius"/>
    </source>
</evidence>
<comment type="similarity">
    <text evidence="9">Belongs to the G-protein coupled receptor 1 family.</text>
</comment>
<evidence type="ECO:0000256" key="3">
    <source>
        <dbReference type="ARBA" id="ARBA00022692"/>
    </source>
</evidence>
<organism evidence="12 13">
    <name type="scientific">Desmophyllum pertusum</name>
    <dbReference type="NCBI Taxonomy" id="174260"/>
    <lineage>
        <taxon>Eukaryota</taxon>
        <taxon>Metazoa</taxon>
        <taxon>Cnidaria</taxon>
        <taxon>Anthozoa</taxon>
        <taxon>Hexacorallia</taxon>
        <taxon>Scleractinia</taxon>
        <taxon>Caryophylliina</taxon>
        <taxon>Caryophylliidae</taxon>
        <taxon>Desmophyllum</taxon>
    </lineage>
</organism>
<feature type="transmembrane region" description="Helical" evidence="10">
    <location>
        <begin position="175"/>
        <end position="199"/>
    </location>
</feature>
<gene>
    <name evidence="12" type="ORF">OS493_034143</name>
</gene>
<evidence type="ECO:0000259" key="11">
    <source>
        <dbReference type="PROSITE" id="PS50262"/>
    </source>
</evidence>
<dbReference type="PROSITE" id="PS50262">
    <property type="entry name" value="G_PROTEIN_RECEP_F1_2"/>
    <property type="match status" value="1"/>
</dbReference>
<feature type="transmembrane region" description="Helical" evidence="10">
    <location>
        <begin position="102"/>
        <end position="126"/>
    </location>
</feature>
<keyword evidence="5 9" id="KW-0297">G-protein coupled receptor</keyword>
<evidence type="ECO:0000256" key="6">
    <source>
        <dbReference type="ARBA" id="ARBA00023136"/>
    </source>
</evidence>
<feature type="transmembrane region" description="Helical" evidence="10">
    <location>
        <begin position="233"/>
        <end position="254"/>
    </location>
</feature>
<keyword evidence="4 10" id="KW-1133">Transmembrane helix</keyword>
<accession>A0A9W9YB83</accession>
<dbReference type="InterPro" id="IPR050569">
    <property type="entry name" value="TAAR"/>
</dbReference>
<dbReference type="PANTHER" id="PTHR24249">
    <property type="entry name" value="HISTAMINE RECEPTOR-RELATED G-PROTEIN COUPLED RECEPTOR"/>
    <property type="match status" value="1"/>
</dbReference>
<evidence type="ECO:0000256" key="9">
    <source>
        <dbReference type="RuleBase" id="RU000688"/>
    </source>
</evidence>
<keyword evidence="2" id="KW-1003">Cell membrane</keyword>
<dbReference type="InterPro" id="IPR017452">
    <property type="entry name" value="GPCR_Rhodpsn_7TM"/>
</dbReference>
<dbReference type="Pfam" id="PF00001">
    <property type="entry name" value="7tm_1"/>
    <property type="match status" value="1"/>
</dbReference>
<evidence type="ECO:0000256" key="1">
    <source>
        <dbReference type="ARBA" id="ARBA00004651"/>
    </source>
</evidence>
<reference evidence="12" key="1">
    <citation type="submission" date="2023-01" db="EMBL/GenBank/DDBJ databases">
        <title>Genome assembly of the deep-sea coral Lophelia pertusa.</title>
        <authorList>
            <person name="Herrera S."/>
            <person name="Cordes E."/>
        </authorList>
    </citation>
    <scope>NUCLEOTIDE SEQUENCE</scope>
    <source>
        <strain evidence="12">USNM1676648</strain>
        <tissue evidence="12">Polyp</tissue>
    </source>
</reference>
<evidence type="ECO:0000313" key="13">
    <source>
        <dbReference type="Proteomes" id="UP001163046"/>
    </source>
</evidence>
<comment type="subcellular location">
    <subcellularLocation>
        <location evidence="1">Cell membrane</location>
        <topology evidence="1">Multi-pass membrane protein</topology>
    </subcellularLocation>
</comment>
<evidence type="ECO:0000313" key="12">
    <source>
        <dbReference type="EMBL" id="KAJ7321756.1"/>
    </source>
</evidence>
<dbReference type="AlphaFoldDB" id="A0A9W9YB83"/>
<keyword evidence="13" id="KW-1185">Reference proteome</keyword>
<feature type="transmembrane region" description="Helical" evidence="10">
    <location>
        <begin position="147"/>
        <end position="169"/>
    </location>
</feature>
<keyword evidence="3 9" id="KW-0812">Transmembrane</keyword>
<protein>
    <recommendedName>
        <fullName evidence="11">G-protein coupled receptors family 1 profile domain-containing protein</fullName>
    </recommendedName>
</protein>
<keyword evidence="6 10" id="KW-0472">Membrane</keyword>
<feature type="transmembrane region" description="Helical" evidence="10">
    <location>
        <begin position="24"/>
        <end position="49"/>
    </location>
</feature>
<evidence type="ECO:0000256" key="7">
    <source>
        <dbReference type="ARBA" id="ARBA00023170"/>
    </source>
</evidence>
<dbReference type="SUPFAM" id="SSF81321">
    <property type="entry name" value="Family A G protein-coupled receptor-like"/>
    <property type="match status" value="1"/>
</dbReference>
<dbReference type="Proteomes" id="UP001163046">
    <property type="component" value="Unassembled WGS sequence"/>
</dbReference>